<keyword evidence="2 5" id="KW-0238">DNA-binding</keyword>
<dbReference type="PROSITE" id="PS01124">
    <property type="entry name" value="HTH_ARAC_FAMILY_2"/>
    <property type="match status" value="1"/>
</dbReference>
<dbReference type="PANTHER" id="PTHR46796">
    <property type="entry name" value="HTH-TYPE TRANSCRIPTIONAL ACTIVATOR RHAS-RELATED"/>
    <property type="match status" value="1"/>
</dbReference>
<keyword evidence="1" id="KW-0805">Transcription regulation</keyword>
<dbReference type="GO" id="GO:0003700">
    <property type="term" value="F:DNA-binding transcription factor activity"/>
    <property type="evidence" value="ECO:0007669"/>
    <property type="project" value="InterPro"/>
</dbReference>
<keyword evidence="3" id="KW-0804">Transcription</keyword>
<dbReference type="EMBL" id="JACHKF010000001">
    <property type="protein sequence ID" value="MBB6567600.1"/>
    <property type="molecule type" value="Genomic_DNA"/>
</dbReference>
<dbReference type="Gene3D" id="1.10.10.60">
    <property type="entry name" value="Homeodomain-like"/>
    <property type="match status" value="1"/>
</dbReference>
<dbReference type="InterPro" id="IPR009057">
    <property type="entry name" value="Homeodomain-like_sf"/>
</dbReference>
<accession>A0A7Y4NXE2</accession>
<dbReference type="PANTHER" id="PTHR46796:SF12">
    <property type="entry name" value="HTH-TYPE DNA-BINDING TRANSCRIPTIONAL ACTIVATOR EUTR"/>
    <property type="match status" value="1"/>
</dbReference>
<sequence length="308" mass="33277">MESLKFESRDLESTEAFLNRAYTKMRIGSPGEQIRTRIEREAAGSITVDRLEIGFEMRYDANPLGKICLCVVADGTVRDHVTDGWQDAFGPGDVVSFAPPDRPYAGRIDNSRYSITMFDPALLTQAAHAVAPVRLLHHRPRTAAAGQQLARTISYLGDDVLPNPTLKASRLLLASVEQLLASSVLAAFPNTALDADGGQIAPSRTVRRAIAYLESNVDSPIGVGDIAAAAGVTVRAVQSAFQRHLGISPLGYLRQLRLAEARAMLQAGDPAELTVSAAAARWGFHHLGRFAAAYRQTYGESPSETLHN</sequence>
<proteinExistence type="predicted"/>
<dbReference type="InterPro" id="IPR050204">
    <property type="entry name" value="AraC_XylS_family_regulators"/>
</dbReference>
<evidence type="ECO:0000259" key="4">
    <source>
        <dbReference type="PROSITE" id="PS01124"/>
    </source>
</evidence>
<gene>
    <name evidence="5" type="ORF">HNR71_003237</name>
    <name evidence="6" type="ORF">HPO96_06030</name>
</gene>
<dbReference type="InterPro" id="IPR018060">
    <property type="entry name" value="HTH_AraC"/>
</dbReference>
<dbReference type="EMBL" id="JABJRC010000001">
    <property type="protein sequence ID" value="NOL39797.1"/>
    <property type="molecule type" value="Genomic_DNA"/>
</dbReference>
<dbReference type="RefSeq" id="WP_171671674.1">
    <property type="nucleotide sequence ID" value="NZ_BAAAGT010000003.1"/>
</dbReference>
<evidence type="ECO:0000313" key="7">
    <source>
        <dbReference type="Proteomes" id="UP000534306"/>
    </source>
</evidence>
<reference evidence="6 7" key="1">
    <citation type="submission" date="2020-05" db="EMBL/GenBank/DDBJ databases">
        <title>Genome sequence of Kribbella sandramycini ATCC 39419.</title>
        <authorList>
            <person name="Maclea K.S."/>
            <person name="Fair J.L."/>
        </authorList>
    </citation>
    <scope>NUCLEOTIDE SEQUENCE [LARGE SCALE GENOMIC DNA]</scope>
    <source>
        <strain evidence="6 7">ATCC 39419</strain>
    </source>
</reference>
<dbReference type="Pfam" id="PF12833">
    <property type="entry name" value="HTH_18"/>
    <property type="match status" value="1"/>
</dbReference>
<dbReference type="Proteomes" id="UP000534306">
    <property type="component" value="Unassembled WGS sequence"/>
</dbReference>
<evidence type="ECO:0000256" key="2">
    <source>
        <dbReference type="ARBA" id="ARBA00023125"/>
    </source>
</evidence>
<dbReference type="PROSITE" id="PS00041">
    <property type="entry name" value="HTH_ARAC_FAMILY_1"/>
    <property type="match status" value="1"/>
</dbReference>
<dbReference type="SMART" id="SM00342">
    <property type="entry name" value="HTH_ARAC"/>
    <property type="match status" value="1"/>
</dbReference>
<name>A0A7Y4NXE2_9ACTN</name>
<comment type="caution">
    <text evidence="6">The sequence shown here is derived from an EMBL/GenBank/DDBJ whole genome shotgun (WGS) entry which is preliminary data.</text>
</comment>
<dbReference type="InterPro" id="IPR018062">
    <property type="entry name" value="HTH_AraC-typ_CS"/>
</dbReference>
<keyword evidence="7" id="KW-1185">Reference proteome</keyword>
<protein>
    <submittedName>
        <fullName evidence="5">AraC-like DNA-binding protein</fullName>
    </submittedName>
    <submittedName>
        <fullName evidence="6">Helix-turn-helix transcriptional regulator</fullName>
    </submittedName>
</protein>
<dbReference type="SUPFAM" id="SSF46689">
    <property type="entry name" value="Homeodomain-like"/>
    <property type="match status" value="2"/>
</dbReference>
<evidence type="ECO:0000313" key="5">
    <source>
        <dbReference type="EMBL" id="MBB6567600.1"/>
    </source>
</evidence>
<feature type="domain" description="HTH araC/xylS-type" evidence="4">
    <location>
        <begin position="207"/>
        <end position="308"/>
    </location>
</feature>
<organism evidence="6 7">
    <name type="scientific">Kribbella sandramycini</name>
    <dbReference type="NCBI Taxonomy" id="60450"/>
    <lineage>
        <taxon>Bacteria</taxon>
        <taxon>Bacillati</taxon>
        <taxon>Actinomycetota</taxon>
        <taxon>Actinomycetes</taxon>
        <taxon>Propionibacteriales</taxon>
        <taxon>Kribbellaceae</taxon>
        <taxon>Kribbella</taxon>
    </lineage>
</organism>
<evidence type="ECO:0000313" key="8">
    <source>
        <dbReference type="Proteomes" id="UP000553957"/>
    </source>
</evidence>
<reference evidence="5 8" key="2">
    <citation type="submission" date="2020-08" db="EMBL/GenBank/DDBJ databases">
        <title>Sequencing the genomes of 1000 actinobacteria strains.</title>
        <authorList>
            <person name="Klenk H.-P."/>
        </authorList>
    </citation>
    <scope>NUCLEOTIDE SEQUENCE [LARGE SCALE GENOMIC DNA]</scope>
    <source>
        <strain evidence="5 8">DSM 15626</strain>
    </source>
</reference>
<dbReference type="Proteomes" id="UP000553957">
    <property type="component" value="Unassembled WGS sequence"/>
</dbReference>
<evidence type="ECO:0000256" key="3">
    <source>
        <dbReference type="ARBA" id="ARBA00023163"/>
    </source>
</evidence>
<evidence type="ECO:0000256" key="1">
    <source>
        <dbReference type="ARBA" id="ARBA00023015"/>
    </source>
</evidence>
<dbReference type="AlphaFoldDB" id="A0A7Y4NXE2"/>
<dbReference type="GO" id="GO:0043565">
    <property type="term" value="F:sequence-specific DNA binding"/>
    <property type="evidence" value="ECO:0007669"/>
    <property type="project" value="InterPro"/>
</dbReference>
<evidence type="ECO:0000313" key="6">
    <source>
        <dbReference type="EMBL" id="NOL39797.1"/>
    </source>
</evidence>